<dbReference type="InterPro" id="IPR002734">
    <property type="entry name" value="RibDG_C"/>
</dbReference>
<organism evidence="2 3">
    <name type="scientific">Motilibacter deserti</name>
    <dbReference type="NCBI Taxonomy" id="2714956"/>
    <lineage>
        <taxon>Bacteria</taxon>
        <taxon>Bacillati</taxon>
        <taxon>Actinomycetota</taxon>
        <taxon>Actinomycetes</taxon>
        <taxon>Motilibacterales</taxon>
        <taxon>Motilibacteraceae</taxon>
        <taxon>Motilibacter</taxon>
    </lineage>
</organism>
<dbReference type="InterPro" id="IPR050765">
    <property type="entry name" value="Riboflavin_Biosynth_HTPR"/>
</dbReference>
<dbReference type="InterPro" id="IPR024072">
    <property type="entry name" value="DHFR-like_dom_sf"/>
</dbReference>
<dbReference type="PANTHER" id="PTHR38011">
    <property type="entry name" value="DIHYDROFOLATE REDUCTASE FAMILY PROTEIN (AFU_ORTHOLOGUE AFUA_8G06820)"/>
    <property type="match status" value="1"/>
</dbReference>
<feature type="domain" description="Bacterial bifunctional deaminase-reductase C-terminal" evidence="1">
    <location>
        <begin position="13"/>
        <end position="170"/>
    </location>
</feature>
<evidence type="ECO:0000313" key="3">
    <source>
        <dbReference type="Proteomes" id="UP000800981"/>
    </source>
</evidence>
<dbReference type="Proteomes" id="UP000800981">
    <property type="component" value="Unassembled WGS sequence"/>
</dbReference>
<name>A0ABX0GU19_9ACTN</name>
<dbReference type="PANTHER" id="PTHR38011:SF11">
    <property type="entry name" value="2,5-DIAMINO-6-RIBOSYLAMINO-4(3H)-PYRIMIDINONE 5'-PHOSPHATE REDUCTASE"/>
    <property type="match status" value="1"/>
</dbReference>
<proteinExistence type="predicted"/>
<sequence>MTGTTEPGFTGAVFIATSLDSYIARRDGDIDWLTSRAEAIGDTGYDAFISQIDCLVMGRGTYEKALTFDAWPYAGRTVLVLSRALATSDSRVTVVRSVDEAVAAIEAAGARRVYVDGGQVVQSFLAAGLLSELTITTAPVLLGDGLPLFGATAADIDLEHRSTRVLGGGFVQSTYAVVPARAVSA</sequence>
<comment type="caution">
    <text evidence="2">The sequence shown here is derived from an EMBL/GenBank/DDBJ whole genome shotgun (WGS) entry which is preliminary data.</text>
</comment>
<dbReference type="Gene3D" id="3.40.430.10">
    <property type="entry name" value="Dihydrofolate Reductase, subunit A"/>
    <property type="match status" value="1"/>
</dbReference>
<gene>
    <name evidence="2" type="ORF">G9H71_07585</name>
</gene>
<evidence type="ECO:0000313" key="2">
    <source>
        <dbReference type="EMBL" id="NHC13641.1"/>
    </source>
</evidence>
<protein>
    <submittedName>
        <fullName evidence="2">Dihydrofolate reductase</fullName>
    </submittedName>
</protein>
<reference evidence="2 3" key="1">
    <citation type="submission" date="2020-03" db="EMBL/GenBank/DDBJ databases">
        <title>Two novel Motilibacter sp.</title>
        <authorList>
            <person name="Liu S."/>
        </authorList>
    </citation>
    <scope>NUCLEOTIDE SEQUENCE [LARGE SCALE GENOMIC DNA]</scope>
    <source>
        <strain evidence="2 3">E257</strain>
    </source>
</reference>
<dbReference type="RefSeq" id="WP_166280291.1">
    <property type="nucleotide sequence ID" value="NZ_JAANNP010000002.1"/>
</dbReference>
<evidence type="ECO:0000259" key="1">
    <source>
        <dbReference type="Pfam" id="PF01872"/>
    </source>
</evidence>
<dbReference type="SUPFAM" id="SSF53597">
    <property type="entry name" value="Dihydrofolate reductase-like"/>
    <property type="match status" value="1"/>
</dbReference>
<dbReference type="EMBL" id="JAANNP010000002">
    <property type="protein sequence ID" value="NHC13641.1"/>
    <property type="molecule type" value="Genomic_DNA"/>
</dbReference>
<accession>A0ABX0GU19</accession>
<dbReference type="Pfam" id="PF01872">
    <property type="entry name" value="RibD_C"/>
    <property type="match status" value="1"/>
</dbReference>
<keyword evidence="3" id="KW-1185">Reference proteome</keyword>